<dbReference type="RefSeq" id="WP_092812841.1">
    <property type="nucleotide sequence ID" value="NZ_FNWU01000001.1"/>
</dbReference>
<dbReference type="PRINTS" id="PR01438">
    <property type="entry name" value="UNVRSLSTRESS"/>
</dbReference>
<dbReference type="InterPro" id="IPR006016">
    <property type="entry name" value="UspA"/>
</dbReference>
<dbReference type="OrthoDB" id="105697at2157"/>
<dbReference type="AlphaFoldDB" id="A0A1H6HSR4"/>
<reference evidence="3 4" key="1">
    <citation type="submission" date="2016-10" db="EMBL/GenBank/DDBJ databases">
        <authorList>
            <person name="de Groot N.N."/>
        </authorList>
    </citation>
    <scope>NUCLEOTIDE SEQUENCE [LARGE SCALE GENOMIC DNA]</scope>
    <source>
        <strain evidence="3 4">IBRC-M10418</strain>
    </source>
</reference>
<dbReference type="STRING" id="1267564.SAMN05192561_101117"/>
<evidence type="ECO:0000313" key="4">
    <source>
        <dbReference type="Proteomes" id="UP000199215"/>
    </source>
</evidence>
<evidence type="ECO:0000259" key="2">
    <source>
        <dbReference type="Pfam" id="PF00582"/>
    </source>
</evidence>
<dbReference type="InterPro" id="IPR006015">
    <property type="entry name" value="Universal_stress_UspA"/>
</dbReference>
<protein>
    <submittedName>
        <fullName evidence="3">Nucleotide-binding universal stress protein, UspA family</fullName>
    </submittedName>
</protein>
<evidence type="ECO:0000313" key="3">
    <source>
        <dbReference type="EMBL" id="SEH37023.1"/>
    </source>
</evidence>
<evidence type="ECO:0000256" key="1">
    <source>
        <dbReference type="ARBA" id="ARBA00008791"/>
    </source>
</evidence>
<sequence length="152" mass="15844">MYTDVLLATDGSGTAREATDHAIALASAHDATLHAVYVVETRTAYDNAIVDPETVRENLRQEGEAATEAVRAAAGPDLEVVTEIRTGVPHEELLAYVREAGIDLIVMGSTGRSTMKTVLLGSTAAAVVEDADVPVVLVGEAESADAEPAVED</sequence>
<name>A0A1H6HSR4_9EURY</name>
<accession>A0A1H6HSR4</accession>
<dbReference type="EMBL" id="FNWU01000001">
    <property type="protein sequence ID" value="SEH37023.1"/>
    <property type="molecule type" value="Genomic_DNA"/>
</dbReference>
<proteinExistence type="inferred from homology"/>
<feature type="domain" description="UspA" evidence="2">
    <location>
        <begin position="1"/>
        <end position="138"/>
    </location>
</feature>
<dbReference type="Gene3D" id="3.40.50.620">
    <property type="entry name" value="HUPs"/>
    <property type="match status" value="1"/>
</dbReference>
<dbReference type="CDD" id="cd00293">
    <property type="entry name" value="USP-like"/>
    <property type="match status" value="1"/>
</dbReference>
<organism evidence="3 4">
    <name type="scientific">Halopenitus malekzadehii</name>
    <dbReference type="NCBI Taxonomy" id="1267564"/>
    <lineage>
        <taxon>Archaea</taxon>
        <taxon>Methanobacteriati</taxon>
        <taxon>Methanobacteriota</taxon>
        <taxon>Stenosarchaea group</taxon>
        <taxon>Halobacteria</taxon>
        <taxon>Halobacteriales</taxon>
        <taxon>Haloferacaceae</taxon>
        <taxon>Halopenitus</taxon>
    </lineage>
</organism>
<gene>
    <name evidence="3" type="ORF">SAMN05192561_101117</name>
</gene>
<comment type="similarity">
    <text evidence="1">Belongs to the universal stress protein A family.</text>
</comment>
<dbReference type="PANTHER" id="PTHR46268">
    <property type="entry name" value="STRESS RESPONSE PROTEIN NHAX"/>
    <property type="match status" value="1"/>
</dbReference>
<dbReference type="Proteomes" id="UP000199215">
    <property type="component" value="Unassembled WGS sequence"/>
</dbReference>
<dbReference type="Pfam" id="PF00582">
    <property type="entry name" value="Usp"/>
    <property type="match status" value="1"/>
</dbReference>
<dbReference type="SUPFAM" id="SSF52402">
    <property type="entry name" value="Adenine nucleotide alpha hydrolases-like"/>
    <property type="match status" value="1"/>
</dbReference>
<keyword evidence="4" id="KW-1185">Reference proteome</keyword>
<dbReference type="PANTHER" id="PTHR46268:SF6">
    <property type="entry name" value="UNIVERSAL STRESS PROTEIN UP12"/>
    <property type="match status" value="1"/>
</dbReference>
<dbReference type="InterPro" id="IPR014729">
    <property type="entry name" value="Rossmann-like_a/b/a_fold"/>
</dbReference>